<gene>
    <name evidence="2" type="ORF">R3W88_031451</name>
</gene>
<protein>
    <recommendedName>
        <fullName evidence="1">RNase H type-1 domain-containing protein</fullName>
    </recommendedName>
</protein>
<organism evidence="2 3">
    <name type="scientific">Solanum pinnatisectum</name>
    <name type="common">tansyleaf nightshade</name>
    <dbReference type="NCBI Taxonomy" id="50273"/>
    <lineage>
        <taxon>Eukaryota</taxon>
        <taxon>Viridiplantae</taxon>
        <taxon>Streptophyta</taxon>
        <taxon>Embryophyta</taxon>
        <taxon>Tracheophyta</taxon>
        <taxon>Spermatophyta</taxon>
        <taxon>Magnoliopsida</taxon>
        <taxon>eudicotyledons</taxon>
        <taxon>Gunneridae</taxon>
        <taxon>Pentapetalae</taxon>
        <taxon>asterids</taxon>
        <taxon>lamiids</taxon>
        <taxon>Solanales</taxon>
        <taxon>Solanaceae</taxon>
        <taxon>Solanoideae</taxon>
        <taxon>Solaneae</taxon>
        <taxon>Solanum</taxon>
    </lineage>
</organism>
<feature type="domain" description="RNase H type-1" evidence="1">
    <location>
        <begin position="9"/>
        <end position="45"/>
    </location>
</feature>
<dbReference type="Pfam" id="PF13456">
    <property type="entry name" value="RVT_3"/>
    <property type="match status" value="1"/>
</dbReference>
<evidence type="ECO:0000313" key="3">
    <source>
        <dbReference type="Proteomes" id="UP001311915"/>
    </source>
</evidence>
<dbReference type="GO" id="GO:0004523">
    <property type="term" value="F:RNA-DNA hybrid ribonuclease activity"/>
    <property type="evidence" value="ECO:0007669"/>
    <property type="project" value="InterPro"/>
</dbReference>
<dbReference type="Proteomes" id="UP001311915">
    <property type="component" value="Unassembled WGS sequence"/>
</dbReference>
<proteinExistence type="predicted"/>
<evidence type="ECO:0000259" key="1">
    <source>
        <dbReference type="Pfam" id="PF13456"/>
    </source>
</evidence>
<sequence>MLKNGNFLYDDLITECMSLMERLDITGLEHVFREQNKVVDKLAKEGAKAVDVGQPIFFEASPPCVRKELDADAIGKTYNRVEKLPLWHYPGSGCDPNY</sequence>
<dbReference type="Gene3D" id="3.30.420.10">
    <property type="entry name" value="Ribonuclease H-like superfamily/Ribonuclease H"/>
    <property type="match status" value="1"/>
</dbReference>
<dbReference type="InterPro" id="IPR036397">
    <property type="entry name" value="RNaseH_sf"/>
</dbReference>
<name>A0AAV9LLC9_9SOLN</name>
<reference evidence="2 3" key="1">
    <citation type="submission" date="2023-10" db="EMBL/GenBank/DDBJ databases">
        <title>Genome-Wide Identification Analysis in wild type Solanum Pinnatisectum Reveals Some Genes Defensing Phytophthora Infestans.</title>
        <authorList>
            <person name="Sun C."/>
        </authorList>
    </citation>
    <scope>NUCLEOTIDE SEQUENCE [LARGE SCALE GENOMIC DNA]</scope>
    <source>
        <strain evidence="2">LQN</strain>
        <tissue evidence="2">Leaf</tissue>
    </source>
</reference>
<dbReference type="AlphaFoldDB" id="A0AAV9LLC9"/>
<dbReference type="EMBL" id="JAWPEI010000005">
    <property type="protein sequence ID" value="KAK4726534.1"/>
    <property type="molecule type" value="Genomic_DNA"/>
</dbReference>
<comment type="caution">
    <text evidence="2">The sequence shown here is derived from an EMBL/GenBank/DDBJ whole genome shotgun (WGS) entry which is preliminary data.</text>
</comment>
<evidence type="ECO:0000313" key="2">
    <source>
        <dbReference type="EMBL" id="KAK4726534.1"/>
    </source>
</evidence>
<dbReference type="GO" id="GO:0003676">
    <property type="term" value="F:nucleic acid binding"/>
    <property type="evidence" value="ECO:0007669"/>
    <property type="project" value="InterPro"/>
</dbReference>
<accession>A0AAV9LLC9</accession>
<dbReference type="InterPro" id="IPR002156">
    <property type="entry name" value="RNaseH_domain"/>
</dbReference>
<keyword evidence="3" id="KW-1185">Reference proteome</keyword>